<accession>A0A6P5ZR67</accession>
<dbReference type="InterPro" id="IPR051502">
    <property type="entry name" value="RLP_Defense_Trigger"/>
</dbReference>
<name>A0A6P5ZR67_DURZI</name>
<evidence type="ECO:0000256" key="12">
    <source>
        <dbReference type="SAM" id="Phobius"/>
    </source>
</evidence>
<reference evidence="15" key="1">
    <citation type="submission" date="2025-08" db="UniProtKB">
        <authorList>
            <consortium name="RefSeq"/>
        </authorList>
    </citation>
    <scope>IDENTIFICATION</scope>
    <source>
        <tissue evidence="15">Fruit stalk</tissue>
    </source>
</reference>
<dbReference type="GeneID" id="111303317"/>
<dbReference type="SUPFAM" id="SSF52058">
    <property type="entry name" value="L domain-like"/>
    <property type="match status" value="2"/>
</dbReference>
<dbReference type="FunFam" id="3.80.10.10:FF:000095">
    <property type="entry name" value="LRR receptor-like serine/threonine-protein kinase GSO1"/>
    <property type="match status" value="1"/>
</dbReference>
<keyword evidence="7" id="KW-0677">Repeat</keyword>
<dbReference type="Pfam" id="PF23598">
    <property type="entry name" value="LRR_14"/>
    <property type="match status" value="1"/>
</dbReference>
<keyword evidence="11" id="KW-0325">Glycoprotein</keyword>
<comment type="subcellular location">
    <subcellularLocation>
        <location evidence="1">Cell membrane</location>
        <topology evidence="1">Single-pass type I membrane protein</topology>
    </subcellularLocation>
</comment>
<dbReference type="PRINTS" id="PR00019">
    <property type="entry name" value="LEURICHRPT"/>
</dbReference>
<evidence type="ECO:0000256" key="10">
    <source>
        <dbReference type="ARBA" id="ARBA00023170"/>
    </source>
</evidence>
<dbReference type="Gene3D" id="3.80.10.10">
    <property type="entry name" value="Ribonuclease Inhibitor"/>
    <property type="match status" value="3"/>
</dbReference>
<dbReference type="InterPro" id="IPR003591">
    <property type="entry name" value="Leu-rich_rpt_typical-subtyp"/>
</dbReference>
<dbReference type="AlphaFoldDB" id="A0A6P5ZR67"/>
<evidence type="ECO:0000256" key="6">
    <source>
        <dbReference type="ARBA" id="ARBA00022729"/>
    </source>
</evidence>
<evidence type="ECO:0000313" key="15">
    <source>
        <dbReference type="RefSeq" id="XP_022755224.1"/>
    </source>
</evidence>
<dbReference type="RefSeq" id="XP_022755224.1">
    <property type="nucleotide sequence ID" value="XM_022899489.1"/>
</dbReference>
<organism evidence="14 15">
    <name type="scientific">Durio zibethinus</name>
    <name type="common">Durian</name>
    <dbReference type="NCBI Taxonomy" id="66656"/>
    <lineage>
        <taxon>Eukaryota</taxon>
        <taxon>Viridiplantae</taxon>
        <taxon>Streptophyta</taxon>
        <taxon>Embryophyta</taxon>
        <taxon>Tracheophyta</taxon>
        <taxon>Spermatophyta</taxon>
        <taxon>Magnoliopsida</taxon>
        <taxon>eudicotyledons</taxon>
        <taxon>Gunneridae</taxon>
        <taxon>Pentapetalae</taxon>
        <taxon>rosids</taxon>
        <taxon>malvids</taxon>
        <taxon>Malvales</taxon>
        <taxon>Malvaceae</taxon>
        <taxon>Helicteroideae</taxon>
        <taxon>Durio</taxon>
    </lineage>
</organism>
<dbReference type="InterPro" id="IPR055414">
    <property type="entry name" value="LRR_R13L4/SHOC2-like"/>
</dbReference>
<dbReference type="FunFam" id="3.80.10.10:FF:000213">
    <property type="entry name" value="Tyrosine-sulfated glycopeptide receptor 1"/>
    <property type="match status" value="1"/>
</dbReference>
<keyword evidence="5 12" id="KW-0812">Transmembrane</keyword>
<evidence type="ECO:0000256" key="2">
    <source>
        <dbReference type="ARBA" id="ARBA00009592"/>
    </source>
</evidence>
<keyword evidence="6" id="KW-0732">Signal</keyword>
<keyword evidence="9 12" id="KW-0472">Membrane</keyword>
<evidence type="ECO:0000256" key="5">
    <source>
        <dbReference type="ARBA" id="ARBA00022692"/>
    </source>
</evidence>
<evidence type="ECO:0000256" key="1">
    <source>
        <dbReference type="ARBA" id="ARBA00004251"/>
    </source>
</evidence>
<proteinExistence type="inferred from homology"/>
<evidence type="ECO:0000256" key="8">
    <source>
        <dbReference type="ARBA" id="ARBA00022989"/>
    </source>
</evidence>
<dbReference type="Pfam" id="PF13855">
    <property type="entry name" value="LRR_8"/>
    <property type="match status" value="2"/>
</dbReference>
<keyword evidence="8 12" id="KW-1133">Transmembrane helix</keyword>
<dbReference type="PANTHER" id="PTHR48062:SF21">
    <property type="entry name" value="RECEPTOR-LIKE PROTEIN 12"/>
    <property type="match status" value="1"/>
</dbReference>
<evidence type="ECO:0000256" key="7">
    <source>
        <dbReference type="ARBA" id="ARBA00022737"/>
    </source>
</evidence>
<feature type="domain" description="Disease resistance R13L4/SHOC-2-like LRR" evidence="13">
    <location>
        <begin position="10"/>
        <end position="163"/>
    </location>
</feature>
<dbReference type="SMART" id="SM00369">
    <property type="entry name" value="LRR_TYP"/>
    <property type="match status" value="7"/>
</dbReference>
<keyword evidence="10" id="KW-0675">Receptor</keyword>
<protein>
    <submittedName>
        <fullName evidence="15">LRR receptor-like serine/threonine-protein kinase FLS2</fullName>
    </submittedName>
</protein>
<comment type="similarity">
    <text evidence="2">Belongs to the RLP family.</text>
</comment>
<dbReference type="OrthoDB" id="4691307at2759"/>
<dbReference type="InterPro" id="IPR001611">
    <property type="entry name" value="Leu-rich_rpt"/>
</dbReference>
<evidence type="ECO:0000256" key="11">
    <source>
        <dbReference type="ARBA" id="ARBA00023180"/>
    </source>
</evidence>
<dbReference type="SUPFAM" id="SSF52047">
    <property type="entry name" value="RNI-like"/>
    <property type="match status" value="1"/>
</dbReference>
<keyword evidence="14" id="KW-1185">Reference proteome</keyword>
<dbReference type="GO" id="GO:0005886">
    <property type="term" value="C:plasma membrane"/>
    <property type="evidence" value="ECO:0007669"/>
    <property type="project" value="UniProtKB-SubCell"/>
</dbReference>
<dbReference type="InterPro" id="IPR032675">
    <property type="entry name" value="LRR_dom_sf"/>
</dbReference>
<dbReference type="Proteomes" id="UP000515121">
    <property type="component" value="Unplaced"/>
</dbReference>
<evidence type="ECO:0000259" key="13">
    <source>
        <dbReference type="Pfam" id="PF23598"/>
    </source>
</evidence>
<dbReference type="PANTHER" id="PTHR48062">
    <property type="entry name" value="RECEPTOR-LIKE PROTEIN 14"/>
    <property type="match status" value="1"/>
</dbReference>
<gene>
    <name evidence="15" type="primary">LOC111303317</name>
</gene>
<evidence type="ECO:0000256" key="3">
    <source>
        <dbReference type="ARBA" id="ARBA00022475"/>
    </source>
</evidence>
<dbReference type="Pfam" id="PF00560">
    <property type="entry name" value="LRR_1"/>
    <property type="match status" value="8"/>
</dbReference>
<feature type="transmembrane region" description="Helical" evidence="12">
    <location>
        <begin position="656"/>
        <end position="678"/>
    </location>
</feature>
<feature type="non-terminal residue" evidence="15">
    <location>
        <position position="1"/>
    </location>
</feature>
<dbReference type="KEGG" id="dzi:111303317"/>
<evidence type="ECO:0000256" key="4">
    <source>
        <dbReference type="ARBA" id="ARBA00022614"/>
    </source>
</evidence>
<dbReference type="FunFam" id="3.80.10.10:FF:000041">
    <property type="entry name" value="LRR receptor-like serine/threonine-protein kinase ERECTA"/>
    <property type="match status" value="1"/>
</dbReference>
<evidence type="ECO:0000313" key="14">
    <source>
        <dbReference type="Proteomes" id="UP000515121"/>
    </source>
</evidence>
<sequence>YNATFAGFCELTSLQYLDIGYNNLRGNLPECFSNLTSLESLLLYSNQFSGSISALKSLTSLRTLDLSDNYFEIPSSLGPLFNLSKLQSIFADNNTIYAETEMHSLAPTFQLKEISISSCVGSFPQFLYHQHDLRHVYLSNINLKVEFPNWLLENNTNLYALDLANNSFLGPFQLPSLSHTALSYLDISKNSFYGNIPNEIGAKLPSLWFLNMSKNNFGGSIPVSIGDMNSLRTLDLSNNKLTGGLPEHLAMGCSLLSVLILSNNRLQGSMFSSNFNLINLRELQLDMNLFSGRIPDCLSNCTFLTTLDLSDNQLFGDIPRWMGNMSSLEEIVMANNHLEGPIPKEFCQLNLNLKLLDLSVNSISGSLPSCFSPLWISQVHLSRNKLQGPLTDAFRNSTILVTLDLSNNRLTGSIPNWIGRLSQLSYLLLNNNHFEGEIPVQLCKLGQLSLIDLSNNKLSGTIPPCLKITTLNDVSQEYVRYVAAVAQAPSSFSPDEPIEFTTKNISYSYKGRVLTLLSGIDLSCNKLTGEIPHEVKNFRKIIALNLSHNSLTGPIPPAVSELKQIESLDLSHNNLSGKIPSQLVGLTYLSSFSVAYNNLSGSTPERTAQFATFEEGSYLGNRFLCGPPLPNNCSTDGPSSLTPTASTDNGSIDMNVFYVSFVVSYVMVLLSIAIVLYINPYWRRAWFHHIEAGITSCYYFVEDNILPKRFHCGNM</sequence>
<evidence type="ECO:0000256" key="9">
    <source>
        <dbReference type="ARBA" id="ARBA00023136"/>
    </source>
</evidence>
<keyword evidence="4" id="KW-0433">Leucine-rich repeat</keyword>
<keyword evidence="3" id="KW-1003">Cell membrane</keyword>